<keyword evidence="2" id="KW-1185">Reference proteome</keyword>
<proteinExistence type="predicted"/>
<name>A0AAW1RLR8_9CHLO</name>
<comment type="caution">
    <text evidence="1">The sequence shown here is derived from an EMBL/GenBank/DDBJ whole genome shotgun (WGS) entry which is preliminary data.</text>
</comment>
<dbReference type="EMBL" id="JALJOU010000031">
    <property type="protein sequence ID" value="KAK9834856.1"/>
    <property type="molecule type" value="Genomic_DNA"/>
</dbReference>
<evidence type="ECO:0000313" key="1">
    <source>
        <dbReference type="EMBL" id="KAK9834856.1"/>
    </source>
</evidence>
<evidence type="ECO:0000313" key="2">
    <source>
        <dbReference type="Proteomes" id="UP001445335"/>
    </source>
</evidence>
<accession>A0AAW1RLR8</accession>
<sequence length="111" mass="12330">MGIRAVESYDGAFELAEGSEQLLKTLLSSHTFCAQVVKQCNLPEGVTAGFAGVLFQPVPWSPTTKRGMPMEFERYLDNPAYNIINVPPNFMFQAKVFKPSRLCAIYHVSGQ</sequence>
<reference evidence="1 2" key="1">
    <citation type="journal article" date="2024" name="Nat. Commun.">
        <title>Phylogenomics reveals the evolutionary origins of lichenization in chlorophyte algae.</title>
        <authorList>
            <person name="Puginier C."/>
            <person name="Libourel C."/>
            <person name="Otte J."/>
            <person name="Skaloud P."/>
            <person name="Haon M."/>
            <person name="Grisel S."/>
            <person name="Petersen M."/>
            <person name="Berrin J.G."/>
            <person name="Delaux P.M."/>
            <person name="Dal Grande F."/>
            <person name="Keller J."/>
        </authorList>
    </citation>
    <scope>NUCLEOTIDE SEQUENCE [LARGE SCALE GENOMIC DNA]</scope>
    <source>
        <strain evidence="1 2">SAG 245.80</strain>
    </source>
</reference>
<dbReference type="Proteomes" id="UP001445335">
    <property type="component" value="Unassembled WGS sequence"/>
</dbReference>
<organism evidence="1 2">
    <name type="scientific">Elliptochloris bilobata</name>
    <dbReference type="NCBI Taxonomy" id="381761"/>
    <lineage>
        <taxon>Eukaryota</taxon>
        <taxon>Viridiplantae</taxon>
        <taxon>Chlorophyta</taxon>
        <taxon>core chlorophytes</taxon>
        <taxon>Trebouxiophyceae</taxon>
        <taxon>Trebouxiophyceae incertae sedis</taxon>
        <taxon>Elliptochloris clade</taxon>
        <taxon>Elliptochloris</taxon>
    </lineage>
</organism>
<dbReference type="AlphaFoldDB" id="A0AAW1RLR8"/>
<gene>
    <name evidence="1" type="ORF">WJX81_004161</name>
</gene>
<protein>
    <submittedName>
        <fullName evidence="1">Uncharacterized protein</fullName>
    </submittedName>
</protein>